<comment type="subcellular location">
    <subcellularLocation>
        <location evidence="2">Cytoplasm</location>
    </subcellularLocation>
</comment>
<dbReference type="PANTHER" id="PTHR21043">
    <property type="entry name" value="IOJAP SUPERFAMILY ORTHOLOG"/>
    <property type="match status" value="1"/>
</dbReference>
<dbReference type="GO" id="GO:0090071">
    <property type="term" value="P:negative regulation of ribosome biogenesis"/>
    <property type="evidence" value="ECO:0007669"/>
    <property type="project" value="UniProtKB-UniRule"/>
</dbReference>
<proteinExistence type="inferred from homology"/>
<dbReference type="EMBL" id="CP020921">
    <property type="protein sequence ID" value="AWB10634.1"/>
    <property type="molecule type" value="Genomic_DNA"/>
</dbReference>
<dbReference type="InterPro" id="IPR004394">
    <property type="entry name" value="Iojap/RsfS/C7orf30"/>
</dbReference>
<dbReference type="SUPFAM" id="SSF81301">
    <property type="entry name" value="Nucleotidyltransferase"/>
    <property type="match status" value="1"/>
</dbReference>
<dbReference type="HAMAP" id="MF_01477">
    <property type="entry name" value="Iojap_RsfS"/>
    <property type="match status" value="1"/>
</dbReference>
<dbReference type="Proteomes" id="UP000244792">
    <property type="component" value="Chromosome"/>
</dbReference>
<protein>
    <recommendedName>
        <fullName evidence="2">Ribosomal silencing factor RsfS</fullName>
    </recommendedName>
</protein>
<dbReference type="InterPro" id="IPR043519">
    <property type="entry name" value="NT_sf"/>
</dbReference>
<reference evidence="3 4" key="1">
    <citation type="submission" date="2017-04" db="EMBL/GenBank/DDBJ databases">
        <title>Genomic insights into metabolism of Thermodesulfobium acidiphilum.</title>
        <authorList>
            <person name="Toshchakov S.V."/>
            <person name="Frolov E.N."/>
            <person name="Kublanov I.V."/>
            <person name="Samarov N.I."/>
            <person name="Novikov A."/>
            <person name="Lebedinsky A.V."/>
            <person name="Bonch-Osmolovskaya E.A."/>
            <person name="Chernyh N.A."/>
        </authorList>
    </citation>
    <scope>NUCLEOTIDE SEQUENCE [LARGE SCALE GENOMIC DNA]</scope>
    <source>
        <strain evidence="3 4">3127-1</strain>
    </source>
</reference>
<dbReference type="RefSeq" id="WP_108309424.1">
    <property type="nucleotide sequence ID" value="NZ_CP020921.1"/>
</dbReference>
<keyword evidence="2" id="KW-0963">Cytoplasm</keyword>
<comment type="similarity">
    <text evidence="1 2">Belongs to the Iojap/RsfS family.</text>
</comment>
<dbReference type="Pfam" id="PF02410">
    <property type="entry name" value="RsfS"/>
    <property type="match status" value="1"/>
</dbReference>
<evidence type="ECO:0000256" key="1">
    <source>
        <dbReference type="ARBA" id="ARBA00010574"/>
    </source>
</evidence>
<dbReference type="GO" id="GO:0042256">
    <property type="term" value="P:cytosolic ribosome assembly"/>
    <property type="evidence" value="ECO:0007669"/>
    <property type="project" value="UniProtKB-UniRule"/>
</dbReference>
<dbReference type="OrthoDB" id="9793681at2"/>
<evidence type="ECO:0000313" key="3">
    <source>
        <dbReference type="EMBL" id="AWB10634.1"/>
    </source>
</evidence>
<dbReference type="PANTHER" id="PTHR21043:SF0">
    <property type="entry name" value="MITOCHONDRIAL ASSEMBLY OF RIBOSOMAL LARGE SUBUNIT PROTEIN 1"/>
    <property type="match status" value="1"/>
</dbReference>
<organism evidence="3 4">
    <name type="scientific">Thermodesulfobium acidiphilum</name>
    <dbReference type="NCBI Taxonomy" id="1794699"/>
    <lineage>
        <taxon>Bacteria</taxon>
        <taxon>Pseudomonadati</taxon>
        <taxon>Thermodesulfobiota</taxon>
        <taxon>Thermodesulfobiia</taxon>
        <taxon>Thermodesulfobiales</taxon>
        <taxon>Thermodesulfobiaceae</taxon>
        <taxon>Thermodesulfobium</taxon>
    </lineage>
</organism>
<accession>A0A2R4W1M0</accession>
<dbReference type="GO" id="GO:0043023">
    <property type="term" value="F:ribosomal large subunit binding"/>
    <property type="evidence" value="ECO:0007669"/>
    <property type="project" value="TreeGrafter"/>
</dbReference>
<dbReference type="KEGG" id="taci:TDSAC_1293"/>
<keyword evidence="4" id="KW-1185">Reference proteome</keyword>
<dbReference type="NCBIfam" id="TIGR00090">
    <property type="entry name" value="rsfS_iojap_ybeB"/>
    <property type="match status" value="1"/>
</dbReference>
<dbReference type="GO" id="GO:0017148">
    <property type="term" value="P:negative regulation of translation"/>
    <property type="evidence" value="ECO:0007669"/>
    <property type="project" value="UniProtKB-UniRule"/>
</dbReference>
<comment type="function">
    <text evidence="2">Functions as a ribosomal silencing factor. Interacts with ribosomal protein uL14 (rplN), blocking formation of intersubunit bridge B8. Prevents association of the 30S and 50S ribosomal subunits and the formation of functional ribosomes, thus repressing translation.</text>
</comment>
<dbReference type="Gene3D" id="3.30.460.10">
    <property type="entry name" value="Beta Polymerase, domain 2"/>
    <property type="match status" value="1"/>
</dbReference>
<name>A0A2R4W1M0_THEAF</name>
<evidence type="ECO:0000256" key="2">
    <source>
        <dbReference type="HAMAP-Rule" id="MF_01477"/>
    </source>
</evidence>
<sequence length="115" mass="13236">MEKDNSRSLALEIINCIKEKQGEDITMLSIGEKSIICDYFIIASGNSPIQVKAIADKIMERCKELGKNLFKISGYNEGLWVIIDLLDIVIHIFSPMERIYYNLEDFWKGVSIEKF</sequence>
<dbReference type="AlphaFoldDB" id="A0A2R4W1M0"/>
<comment type="subunit">
    <text evidence="2">Interacts with ribosomal protein uL14 (rplN).</text>
</comment>
<evidence type="ECO:0000313" key="4">
    <source>
        <dbReference type="Proteomes" id="UP000244792"/>
    </source>
</evidence>
<keyword evidence="2" id="KW-0678">Repressor</keyword>
<dbReference type="GO" id="GO:0005737">
    <property type="term" value="C:cytoplasm"/>
    <property type="evidence" value="ECO:0007669"/>
    <property type="project" value="UniProtKB-SubCell"/>
</dbReference>
<gene>
    <name evidence="2" type="primary">rsfS</name>
    <name evidence="3" type="ORF">TDSAC_1293</name>
</gene>
<keyword evidence="2" id="KW-0810">Translation regulation</keyword>